<dbReference type="NCBIfam" id="TIGR01538">
    <property type="entry name" value="portal_SPP1"/>
    <property type="match status" value="1"/>
</dbReference>
<dbReference type="RefSeq" id="WP_253358698.1">
    <property type="nucleotide sequence ID" value="NZ_JAIULA010000001.1"/>
</dbReference>
<evidence type="ECO:0000313" key="2">
    <source>
        <dbReference type="EMBL" id="MCP0885909.1"/>
    </source>
</evidence>
<protein>
    <submittedName>
        <fullName evidence="2">Phage portal protein</fullName>
    </submittedName>
</protein>
<feature type="region of interest" description="Disordered" evidence="1">
    <location>
        <begin position="477"/>
        <end position="519"/>
    </location>
</feature>
<name>A0A9X2FHT7_9LACO</name>
<sequence length="519" mass="59390">MKTIKFKWNIKQANLIYQEDLEKLTPDRIMKFISHHYNQQRPRLQILNDYYLGFNTEILTDKDRRKEHGKADYRATHSYGKYIADFQTSYSVGNPVNVKLPVEEDKRFEDIVKANKVDAQNYDLFLDMTRYGRAYEYIYRNTDDIEHIVVLDPLDTFIIYSLDVDPQPIMAVRYHQIEIVDDNEVSKINFVPEIWTASEHIVYKPTPIDGVMSVDKEETIYAFPVIEYWNNSFRLGDYENVIPLIDLYDAAESDTANYMTDLNEAMLVIKGDIDTLMDGSTLMQGVDPTNSDAMAKLAKDKLDILKEMKSANLLLLKSGMTATGTQTSVDAEYIHKEYDVNGAEAYKKRLSSDIHKFSHTPDLTDENFASNVSGVAMKYKLLGTVELAATKRRLFEKGLYTRYQIIAELEKKASSSLSFDPNDIIFTFKDNLPTDDVGTIQQVQSAGATIPQQYLYQFLPGVTEVNKIVEMMQKQKDENAEYQLGGDSDEPGEAEQDNSEVRGQTVSKGRKQQSDTQDS</sequence>
<feature type="compositionally biased region" description="Acidic residues" evidence="1">
    <location>
        <begin position="487"/>
        <end position="498"/>
    </location>
</feature>
<comment type="caution">
    <text evidence="2">The sequence shown here is derived from an EMBL/GenBank/DDBJ whole genome shotgun (WGS) entry which is preliminary data.</text>
</comment>
<dbReference type="InterPro" id="IPR006428">
    <property type="entry name" value="Portal_SPP1-type"/>
</dbReference>
<evidence type="ECO:0000313" key="3">
    <source>
        <dbReference type="Proteomes" id="UP001139006"/>
    </source>
</evidence>
<dbReference type="Pfam" id="PF05133">
    <property type="entry name" value="SPP1_portal"/>
    <property type="match status" value="1"/>
</dbReference>
<dbReference type="AlphaFoldDB" id="A0A9X2FHT7"/>
<proteinExistence type="predicted"/>
<gene>
    <name evidence="2" type="ORF">LB941_00990</name>
</gene>
<organism evidence="2 3">
    <name type="scientific">Ligilactobacillus ubinensis</name>
    <dbReference type="NCBI Taxonomy" id="2876789"/>
    <lineage>
        <taxon>Bacteria</taxon>
        <taxon>Bacillati</taxon>
        <taxon>Bacillota</taxon>
        <taxon>Bacilli</taxon>
        <taxon>Lactobacillales</taxon>
        <taxon>Lactobacillaceae</taxon>
        <taxon>Ligilactobacillus</taxon>
    </lineage>
</organism>
<accession>A0A9X2FHT7</accession>
<reference evidence="2 3" key="1">
    <citation type="journal article" date="2023" name="Int. J. Syst. Evol. Microbiol.">
        <title>Ligilactobacillus ubinensis sp. nov., a novel species isolated from the wild ferment of a durian fruit (Durio zibethinus).</title>
        <authorList>
            <person name="Heng Y.C."/>
            <person name="Menon N."/>
            <person name="Chen B."/>
            <person name="Loo B.Z.L."/>
            <person name="Wong G.W.J."/>
            <person name="Lim A.C.H."/>
            <person name="Silvaraju S."/>
            <person name="Kittelmann S."/>
        </authorList>
    </citation>
    <scope>NUCLEOTIDE SEQUENCE [LARGE SCALE GENOMIC DNA]</scope>
    <source>
        <strain evidence="2 3">WILCCON 0076</strain>
    </source>
</reference>
<dbReference type="InterPro" id="IPR021145">
    <property type="entry name" value="Portal_protein_SPP1_Gp6-like"/>
</dbReference>
<evidence type="ECO:0000256" key="1">
    <source>
        <dbReference type="SAM" id="MobiDB-lite"/>
    </source>
</evidence>
<keyword evidence="3" id="KW-1185">Reference proteome</keyword>
<dbReference type="Proteomes" id="UP001139006">
    <property type="component" value="Unassembled WGS sequence"/>
</dbReference>
<dbReference type="EMBL" id="JAIULA010000001">
    <property type="protein sequence ID" value="MCP0885909.1"/>
    <property type="molecule type" value="Genomic_DNA"/>
</dbReference>